<feature type="coiled-coil region" evidence="7">
    <location>
        <begin position="128"/>
        <end position="162"/>
    </location>
</feature>
<dbReference type="PANTHER" id="PTHR21428:SF11">
    <property type="entry name" value="MEDIATOR OF RNA POLYMERASE II TRANSCRIPTION SUBUNIT 7"/>
    <property type="match status" value="1"/>
</dbReference>
<evidence type="ECO:0000256" key="4">
    <source>
        <dbReference type="ARBA" id="ARBA00023163"/>
    </source>
</evidence>
<dbReference type="InterPro" id="IPR037212">
    <property type="entry name" value="Med7/Med21-like"/>
</dbReference>
<dbReference type="OMA" id="CFGATHT"/>
<gene>
    <name evidence="9" type="ORF">ZOSMA_169G00060</name>
</gene>
<evidence type="ECO:0000256" key="5">
    <source>
        <dbReference type="ARBA" id="ARBA00023242"/>
    </source>
</evidence>
<evidence type="ECO:0000256" key="6">
    <source>
        <dbReference type="RuleBase" id="RU364060"/>
    </source>
</evidence>
<sequence>MATSSSFPPPPPFYKLYKDVNSGPPPPPPTGSTYTCFGATHTNEHNVLPSLEEQGIRQIYPKGPDIDHKKELRELNHKLQHYYVELSDLLIDRLSLLADRMNEITTIIANINHLLNSLRPRQALDITVDVLELQIERRKNAIEDIKGRRKLAQNMIKEAMEKLEADQTAIEMAKTYVIRSV</sequence>
<keyword evidence="7" id="KW-0175">Coiled coil</keyword>
<dbReference type="InterPro" id="IPR044888">
    <property type="entry name" value="Mediatior_Med7_sf"/>
</dbReference>
<dbReference type="Proteomes" id="UP000036987">
    <property type="component" value="Unassembled WGS sequence"/>
</dbReference>
<name>A0A0K9PTC6_ZOSMR</name>
<dbReference type="STRING" id="29655.A0A0K9PTC6"/>
<dbReference type="Pfam" id="PF05983">
    <property type="entry name" value="Med7"/>
    <property type="match status" value="1"/>
</dbReference>
<reference evidence="10" key="1">
    <citation type="journal article" date="2016" name="Nature">
        <title>The genome of the seagrass Zostera marina reveals angiosperm adaptation to the sea.</title>
        <authorList>
            <person name="Olsen J.L."/>
            <person name="Rouze P."/>
            <person name="Verhelst B."/>
            <person name="Lin Y.-C."/>
            <person name="Bayer T."/>
            <person name="Collen J."/>
            <person name="Dattolo E."/>
            <person name="De Paoli E."/>
            <person name="Dittami S."/>
            <person name="Maumus F."/>
            <person name="Michel G."/>
            <person name="Kersting A."/>
            <person name="Lauritano C."/>
            <person name="Lohaus R."/>
            <person name="Toepel M."/>
            <person name="Tonon T."/>
            <person name="Vanneste K."/>
            <person name="Amirebrahimi M."/>
            <person name="Brakel J."/>
            <person name="Bostroem C."/>
            <person name="Chovatia M."/>
            <person name="Grimwood J."/>
            <person name="Jenkins J.W."/>
            <person name="Jueterbock A."/>
            <person name="Mraz A."/>
            <person name="Stam W.T."/>
            <person name="Tice H."/>
            <person name="Bornberg-Bauer E."/>
            <person name="Green P.J."/>
            <person name="Pearson G.A."/>
            <person name="Procaccini G."/>
            <person name="Duarte C.M."/>
            <person name="Schmutz J."/>
            <person name="Reusch T.B.H."/>
            <person name="Van de Peer Y."/>
        </authorList>
    </citation>
    <scope>NUCLEOTIDE SEQUENCE [LARGE SCALE GENOMIC DNA]</scope>
    <source>
        <strain evidence="10">cv. Finnish</strain>
    </source>
</reference>
<dbReference type="Gene3D" id="6.10.140.200">
    <property type="match status" value="1"/>
</dbReference>
<dbReference type="GO" id="GO:0016592">
    <property type="term" value="C:mediator complex"/>
    <property type="evidence" value="ECO:0000318"/>
    <property type="project" value="GO_Central"/>
</dbReference>
<dbReference type="GO" id="GO:0070847">
    <property type="term" value="C:core mediator complex"/>
    <property type="evidence" value="ECO:0000318"/>
    <property type="project" value="GO_Central"/>
</dbReference>
<evidence type="ECO:0000256" key="1">
    <source>
        <dbReference type="ARBA" id="ARBA00004123"/>
    </source>
</evidence>
<dbReference type="InterPro" id="IPR009244">
    <property type="entry name" value="Mediatior_Med7"/>
</dbReference>
<keyword evidence="10" id="KW-1185">Reference proteome</keyword>
<evidence type="ECO:0000256" key="3">
    <source>
        <dbReference type="ARBA" id="ARBA00023015"/>
    </source>
</evidence>
<comment type="caution">
    <text evidence="9">The sequence shown here is derived from an EMBL/GenBank/DDBJ whole genome shotgun (WGS) entry which is preliminary data.</text>
</comment>
<protein>
    <recommendedName>
        <fullName evidence="6">Mediator of RNA polymerase II transcription subunit 7</fullName>
    </recommendedName>
</protein>
<dbReference type="AlphaFoldDB" id="A0A0K9PTC6"/>
<evidence type="ECO:0000256" key="7">
    <source>
        <dbReference type="SAM" id="Coils"/>
    </source>
</evidence>
<comment type="similarity">
    <text evidence="2 6">Belongs to the Mediator complex subunit 7 family.</text>
</comment>
<organism evidence="9 10">
    <name type="scientific">Zostera marina</name>
    <name type="common">Eelgrass</name>
    <dbReference type="NCBI Taxonomy" id="29655"/>
    <lineage>
        <taxon>Eukaryota</taxon>
        <taxon>Viridiplantae</taxon>
        <taxon>Streptophyta</taxon>
        <taxon>Embryophyta</taxon>
        <taxon>Tracheophyta</taxon>
        <taxon>Spermatophyta</taxon>
        <taxon>Magnoliopsida</taxon>
        <taxon>Liliopsida</taxon>
        <taxon>Zosteraceae</taxon>
        <taxon>Zostera</taxon>
    </lineage>
</organism>
<dbReference type="PANTHER" id="PTHR21428">
    <property type="entry name" value="MEDIATOR OF RNA POLYMERASE II TRANSCRIPTION SUBUNIT 7"/>
    <property type="match status" value="1"/>
</dbReference>
<proteinExistence type="inferred from homology"/>
<comment type="subunit">
    <text evidence="6">Component of the Mediator complex.</text>
</comment>
<evidence type="ECO:0000313" key="10">
    <source>
        <dbReference type="Proteomes" id="UP000036987"/>
    </source>
</evidence>
<evidence type="ECO:0000313" key="9">
    <source>
        <dbReference type="EMBL" id="KMZ72216.1"/>
    </source>
</evidence>
<dbReference type="EMBL" id="LFYR01000642">
    <property type="protein sequence ID" value="KMZ72216.1"/>
    <property type="molecule type" value="Genomic_DNA"/>
</dbReference>
<keyword evidence="3 6" id="KW-0805">Transcription regulation</keyword>
<comment type="subcellular location">
    <subcellularLocation>
        <location evidence="1 6">Nucleus</location>
    </subcellularLocation>
</comment>
<comment type="function">
    <text evidence="6">Component of the Mediator complex, a coactivator involved in the regulated transcription of nearly all RNA polymerase II-dependent genes. Mediator functions as a bridge to convey information from gene-specific regulatory proteins to the basal RNA polymerase II transcription machinery.</text>
</comment>
<keyword evidence="6" id="KW-0010">Activator</keyword>
<evidence type="ECO:0000256" key="8">
    <source>
        <dbReference type="SAM" id="MobiDB-lite"/>
    </source>
</evidence>
<feature type="region of interest" description="Disordered" evidence="8">
    <location>
        <begin position="1"/>
        <end position="32"/>
    </location>
</feature>
<keyword evidence="4 6" id="KW-0804">Transcription</keyword>
<accession>A0A0K9PTC6</accession>
<keyword evidence="5 6" id="KW-0539">Nucleus</keyword>
<dbReference type="OrthoDB" id="10253553at2759"/>
<dbReference type="GO" id="GO:0003712">
    <property type="term" value="F:transcription coregulator activity"/>
    <property type="evidence" value="ECO:0007669"/>
    <property type="project" value="InterPro"/>
</dbReference>
<dbReference type="GO" id="GO:0006357">
    <property type="term" value="P:regulation of transcription by RNA polymerase II"/>
    <property type="evidence" value="ECO:0000318"/>
    <property type="project" value="GO_Central"/>
</dbReference>
<evidence type="ECO:0000256" key="2">
    <source>
        <dbReference type="ARBA" id="ARBA00009994"/>
    </source>
</evidence>
<dbReference type="SUPFAM" id="SSF140718">
    <property type="entry name" value="Mediator hinge subcomplex-like"/>
    <property type="match status" value="1"/>
</dbReference>